<keyword evidence="1" id="KW-0812">Transmembrane</keyword>
<gene>
    <name evidence="2" type="ORF">Zmor_019921</name>
</gene>
<organism evidence="2 3">
    <name type="scientific">Zophobas morio</name>
    <dbReference type="NCBI Taxonomy" id="2755281"/>
    <lineage>
        <taxon>Eukaryota</taxon>
        <taxon>Metazoa</taxon>
        <taxon>Ecdysozoa</taxon>
        <taxon>Arthropoda</taxon>
        <taxon>Hexapoda</taxon>
        <taxon>Insecta</taxon>
        <taxon>Pterygota</taxon>
        <taxon>Neoptera</taxon>
        <taxon>Endopterygota</taxon>
        <taxon>Coleoptera</taxon>
        <taxon>Polyphaga</taxon>
        <taxon>Cucujiformia</taxon>
        <taxon>Tenebrionidae</taxon>
        <taxon>Zophobas</taxon>
    </lineage>
</organism>
<evidence type="ECO:0000313" key="3">
    <source>
        <dbReference type="Proteomes" id="UP001168821"/>
    </source>
</evidence>
<keyword evidence="1" id="KW-1133">Transmembrane helix</keyword>
<proteinExistence type="predicted"/>
<name>A0AA38I1R3_9CUCU</name>
<reference evidence="2" key="1">
    <citation type="journal article" date="2023" name="G3 (Bethesda)">
        <title>Whole genome assemblies of Zophobas morio and Tenebrio molitor.</title>
        <authorList>
            <person name="Kaur S."/>
            <person name="Stinson S.A."/>
            <person name="diCenzo G.C."/>
        </authorList>
    </citation>
    <scope>NUCLEOTIDE SEQUENCE</scope>
    <source>
        <strain evidence="2">QUZm001</strain>
    </source>
</reference>
<protein>
    <submittedName>
        <fullName evidence="2">Uncharacterized protein</fullName>
    </submittedName>
</protein>
<sequence length="87" mass="9656">MHGGDESGAAAPGTKTRRLFADFWALRIGGALPMFFLEIAGRLMERRGRGRKFRCIAGLDGNFRSGRNQTAAAGFDAIWKNRTRNVR</sequence>
<accession>A0AA38I1R3</accession>
<feature type="transmembrane region" description="Helical" evidence="1">
    <location>
        <begin position="24"/>
        <end position="44"/>
    </location>
</feature>
<keyword evidence="3" id="KW-1185">Reference proteome</keyword>
<dbReference type="AlphaFoldDB" id="A0AA38I1R3"/>
<evidence type="ECO:0000256" key="1">
    <source>
        <dbReference type="SAM" id="Phobius"/>
    </source>
</evidence>
<dbReference type="Proteomes" id="UP001168821">
    <property type="component" value="Unassembled WGS sequence"/>
</dbReference>
<keyword evidence="1" id="KW-0472">Membrane</keyword>
<evidence type="ECO:0000313" key="2">
    <source>
        <dbReference type="EMBL" id="KAJ3648085.1"/>
    </source>
</evidence>
<dbReference type="EMBL" id="JALNTZ010000006">
    <property type="protein sequence ID" value="KAJ3648085.1"/>
    <property type="molecule type" value="Genomic_DNA"/>
</dbReference>
<comment type="caution">
    <text evidence="2">The sequence shown here is derived from an EMBL/GenBank/DDBJ whole genome shotgun (WGS) entry which is preliminary data.</text>
</comment>